<protein>
    <submittedName>
        <fullName evidence="1">Uncharacterized protein</fullName>
    </submittedName>
</protein>
<name>A0A1W1HF55_9BACT</name>
<sequence length="47" mass="5673">MLKSGFLRDHQFLALTKHYSDTPDYENDEFFGMLHFPVYTFLREISD</sequence>
<evidence type="ECO:0000313" key="2">
    <source>
        <dbReference type="Proteomes" id="UP000191931"/>
    </source>
</evidence>
<dbReference type="STRING" id="1246637.MTBBW1_270003"/>
<dbReference type="Proteomes" id="UP000191931">
    <property type="component" value="Unassembled WGS sequence"/>
</dbReference>
<dbReference type="EMBL" id="FWEV01000190">
    <property type="protein sequence ID" value="SLM31100.1"/>
    <property type="molecule type" value="Genomic_DNA"/>
</dbReference>
<reference evidence="1 2" key="1">
    <citation type="submission" date="2017-03" db="EMBL/GenBank/DDBJ databases">
        <authorList>
            <person name="Afonso C.L."/>
            <person name="Miller P.J."/>
            <person name="Scott M.A."/>
            <person name="Spackman E."/>
            <person name="Goraichik I."/>
            <person name="Dimitrov K.M."/>
            <person name="Suarez D.L."/>
            <person name="Swayne D.E."/>
        </authorList>
    </citation>
    <scope>NUCLEOTIDE SEQUENCE [LARGE SCALE GENOMIC DNA]</scope>
    <source>
        <strain evidence="1">PRJEB14757</strain>
    </source>
</reference>
<organism evidence="1 2">
    <name type="scientific">Desulfamplus magnetovallimortis</name>
    <dbReference type="NCBI Taxonomy" id="1246637"/>
    <lineage>
        <taxon>Bacteria</taxon>
        <taxon>Pseudomonadati</taxon>
        <taxon>Thermodesulfobacteriota</taxon>
        <taxon>Desulfobacteria</taxon>
        <taxon>Desulfobacterales</taxon>
        <taxon>Desulfobacteraceae</taxon>
        <taxon>Desulfamplus</taxon>
    </lineage>
</organism>
<evidence type="ECO:0000313" key="1">
    <source>
        <dbReference type="EMBL" id="SLM31100.1"/>
    </source>
</evidence>
<accession>A0A1W1HF55</accession>
<proteinExistence type="predicted"/>
<keyword evidence="2" id="KW-1185">Reference proteome</keyword>
<dbReference type="AlphaFoldDB" id="A0A1W1HF55"/>
<gene>
    <name evidence="1" type="ORF">MTBBW1_270003</name>
</gene>